<protein>
    <recommendedName>
        <fullName evidence="3">Chitin-binding type-3 domain-containing protein</fullName>
    </recommendedName>
</protein>
<gene>
    <name evidence="1" type="ORF">GKE97_18325</name>
</gene>
<dbReference type="Proteomes" id="UP000434475">
    <property type="component" value="Unassembled WGS sequence"/>
</dbReference>
<accession>A0A6I2R570</accession>
<dbReference type="AlphaFoldDB" id="A0A6I2R570"/>
<comment type="caution">
    <text evidence="1">The sequence shown here is derived from an EMBL/GenBank/DDBJ whole genome shotgun (WGS) entry which is preliminary data.</text>
</comment>
<sequence>MGDVETVTVEEADAGTELQLVNHTVTAAARLSGQMEVAARRYVQAATDIDDSSALSMPDLFKTWAEVLAAGTQLAKDTIINDGGVLYRVVQPVTPQEHQPPHSEGMLAIYRPIDAAHAGTQEDPVPFVHGMDTEQGKYYSFEGKTYLCNLTMTPCVWAPGTPGLWQWSEVTE</sequence>
<dbReference type="Gene3D" id="2.10.10.90">
    <property type="match status" value="1"/>
</dbReference>
<dbReference type="EMBL" id="WKPR01000022">
    <property type="protein sequence ID" value="MSB21455.1"/>
    <property type="molecule type" value="Genomic_DNA"/>
</dbReference>
<name>A0A6I2R570_FLAPL</name>
<organism evidence="1 2">
    <name type="scientific">Flavonifractor plautii</name>
    <name type="common">Fusobacterium plautii</name>
    <dbReference type="NCBI Taxonomy" id="292800"/>
    <lineage>
        <taxon>Bacteria</taxon>
        <taxon>Bacillati</taxon>
        <taxon>Bacillota</taxon>
        <taxon>Clostridia</taxon>
        <taxon>Eubacteriales</taxon>
        <taxon>Oscillospiraceae</taxon>
        <taxon>Flavonifractor</taxon>
    </lineage>
</organism>
<evidence type="ECO:0000313" key="2">
    <source>
        <dbReference type="Proteomes" id="UP000434475"/>
    </source>
</evidence>
<dbReference type="RefSeq" id="WP_172697981.1">
    <property type="nucleotide sequence ID" value="NZ_WKPR01000022.1"/>
</dbReference>
<reference evidence="1 2" key="1">
    <citation type="journal article" date="2019" name="Nat. Med.">
        <title>A library of human gut bacterial isolates paired with longitudinal multiomics data enables mechanistic microbiome research.</title>
        <authorList>
            <person name="Poyet M."/>
            <person name="Groussin M."/>
            <person name="Gibbons S.M."/>
            <person name="Avila-Pacheco J."/>
            <person name="Jiang X."/>
            <person name="Kearney S.M."/>
            <person name="Perrotta A.R."/>
            <person name="Berdy B."/>
            <person name="Zhao S."/>
            <person name="Lieberman T.D."/>
            <person name="Swanson P.K."/>
            <person name="Smith M."/>
            <person name="Roesemann S."/>
            <person name="Alexander J.E."/>
            <person name="Rich S.A."/>
            <person name="Livny J."/>
            <person name="Vlamakis H."/>
            <person name="Clish C."/>
            <person name="Bullock K."/>
            <person name="Deik A."/>
            <person name="Scott J."/>
            <person name="Pierce K.A."/>
            <person name="Xavier R.J."/>
            <person name="Alm E.J."/>
        </authorList>
    </citation>
    <scope>NUCLEOTIDE SEQUENCE [LARGE SCALE GENOMIC DNA]</scope>
    <source>
        <strain evidence="1 2">BIOML-A2</strain>
    </source>
</reference>
<evidence type="ECO:0000313" key="1">
    <source>
        <dbReference type="EMBL" id="MSB21455.1"/>
    </source>
</evidence>
<evidence type="ECO:0008006" key="3">
    <source>
        <dbReference type="Google" id="ProtNLM"/>
    </source>
</evidence>
<proteinExistence type="predicted"/>